<accession>A0A975BEF6</accession>
<keyword evidence="1" id="KW-0175">Coiled coil</keyword>
<sequence>MNTPVKKQLLPMIGRESKICELAIRQLENKLRVFEEKYRLSSAEFYERFQQGKMGDEQDFFEWKALFEGILDWQETKKGIMKLEYI</sequence>
<organism evidence="2 3">
    <name type="scientific">Desulfonema magnum</name>
    <dbReference type="NCBI Taxonomy" id="45655"/>
    <lineage>
        <taxon>Bacteria</taxon>
        <taxon>Pseudomonadati</taxon>
        <taxon>Thermodesulfobacteriota</taxon>
        <taxon>Desulfobacteria</taxon>
        <taxon>Desulfobacterales</taxon>
        <taxon>Desulfococcaceae</taxon>
        <taxon>Desulfonema</taxon>
    </lineage>
</organism>
<protein>
    <submittedName>
        <fullName evidence="2">Uncharacterized protein</fullName>
    </submittedName>
</protein>
<evidence type="ECO:0000313" key="3">
    <source>
        <dbReference type="Proteomes" id="UP000663722"/>
    </source>
</evidence>
<name>A0A975BEF6_9BACT</name>
<gene>
    <name evidence="2" type="ORF">dnm_001930</name>
</gene>
<reference evidence="2" key="1">
    <citation type="journal article" date="2021" name="Microb. Physiol.">
        <title>Proteogenomic Insights into the Physiology of Marine, Sulfate-Reducing, Filamentous Desulfonema limicola and Desulfonema magnum.</title>
        <authorList>
            <person name="Schnaars V."/>
            <person name="Wohlbrand L."/>
            <person name="Scheve S."/>
            <person name="Hinrichs C."/>
            <person name="Reinhardt R."/>
            <person name="Rabus R."/>
        </authorList>
    </citation>
    <scope>NUCLEOTIDE SEQUENCE</scope>
    <source>
        <strain evidence="2">4be13</strain>
    </source>
</reference>
<dbReference type="RefSeq" id="WP_207680798.1">
    <property type="nucleotide sequence ID" value="NZ_CP061800.1"/>
</dbReference>
<proteinExistence type="predicted"/>
<evidence type="ECO:0000313" key="2">
    <source>
        <dbReference type="EMBL" id="QTA84199.1"/>
    </source>
</evidence>
<evidence type="ECO:0000256" key="1">
    <source>
        <dbReference type="SAM" id="Coils"/>
    </source>
</evidence>
<dbReference type="KEGG" id="dmm:dnm_001930"/>
<keyword evidence="3" id="KW-1185">Reference proteome</keyword>
<dbReference type="Proteomes" id="UP000663722">
    <property type="component" value="Chromosome"/>
</dbReference>
<dbReference type="EMBL" id="CP061800">
    <property type="protein sequence ID" value="QTA84199.1"/>
    <property type="molecule type" value="Genomic_DNA"/>
</dbReference>
<feature type="coiled-coil region" evidence="1">
    <location>
        <begin position="17"/>
        <end position="44"/>
    </location>
</feature>
<dbReference type="AlphaFoldDB" id="A0A975BEF6"/>